<reference evidence="1" key="1">
    <citation type="submission" date="2022-06" db="EMBL/GenBank/DDBJ databases">
        <title>Phylogenomic reconstructions and comparative analyses of Kickxellomycotina fungi.</title>
        <authorList>
            <person name="Reynolds N.K."/>
            <person name="Stajich J.E."/>
            <person name="Barry K."/>
            <person name="Grigoriev I.V."/>
            <person name="Crous P."/>
            <person name="Smith M.E."/>
        </authorList>
    </citation>
    <scope>NUCLEOTIDE SEQUENCE</scope>
    <source>
        <strain evidence="1">RSA 2271</strain>
    </source>
</reference>
<dbReference type="EMBL" id="JAMZIH010005886">
    <property type="protein sequence ID" value="KAJ1674536.1"/>
    <property type="molecule type" value="Genomic_DNA"/>
</dbReference>
<protein>
    <submittedName>
        <fullName evidence="1">Kinesin-like protein</fullName>
    </submittedName>
</protein>
<dbReference type="Proteomes" id="UP001145114">
    <property type="component" value="Unassembled WGS sequence"/>
</dbReference>
<accession>A0ACC1HFW3</accession>
<gene>
    <name evidence="1" type="primary">SMY2_1</name>
    <name evidence="1" type="ORF">EV182_003085</name>
</gene>
<organism evidence="1 2">
    <name type="scientific">Spiromyces aspiralis</name>
    <dbReference type="NCBI Taxonomy" id="68401"/>
    <lineage>
        <taxon>Eukaryota</taxon>
        <taxon>Fungi</taxon>
        <taxon>Fungi incertae sedis</taxon>
        <taxon>Zoopagomycota</taxon>
        <taxon>Kickxellomycotina</taxon>
        <taxon>Kickxellomycetes</taxon>
        <taxon>Kickxellales</taxon>
        <taxon>Kickxellaceae</taxon>
        <taxon>Spiromyces</taxon>
    </lineage>
</organism>
<proteinExistence type="predicted"/>
<keyword evidence="2" id="KW-1185">Reference proteome</keyword>
<feature type="non-terminal residue" evidence="1">
    <location>
        <position position="787"/>
    </location>
</feature>
<name>A0ACC1HFW3_9FUNG</name>
<evidence type="ECO:0000313" key="1">
    <source>
        <dbReference type="EMBL" id="KAJ1674536.1"/>
    </source>
</evidence>
<sequence>MRGTTASISKGSEQTQNAGSVASVLPQQQASLASNAPRREYGDVDSGGDQLNPFRYSRDFILGLFKQTDIPIDFKEHDIVTRKEAKPPMGLKPMTEEESKAFKGPVNSNLSRRPPQHHHSHHQGRHHHISNNNNNNNNNSSSSSINNNIHYQSTTLGTRTRPRGTYPHGGMSKDGLAGSTDDMAREIGLRDSFSKYTDPTASISLEDEGPNLWAGVNIRRNMVGSFSADGVFRLDGADASLGEVLEPSPQVQKDVVDAFVVEKALPTPTSPVAAMVGREPGGIGSALGPTSLAPENPLGRYPQGDLLGAASSADAVDHGISGAHRNIQLTSDQSESLAALIELTQWWYRDTFGNVQGPFSTNNMQEWFKNGFFPPDLEVKSSRSPNFEPLNMLILRVNNGIEPFAAAVAMSLAAPSMSQKSGPSPKPTGNGAPNPRVDTVAASASEASIGGQGTTLGGPTPSPDEVGVEPIPSLSQLMQYAFSGESVLQPASGSGGQAQPVNPSVQILQILEMHALKLSKYVSLQHHVSALRTEANQKLVQIMFAYEDQLRQFDLQGALTQEVRAHLQQRFEILESQTRQHYEVEIQTATNTLSTLENSFDPLIRDALRQGGSEYALNLVQGQIQATRNSLILGQAPDPQQYQERQQQGDTAGASPDSPNEPTAQDLTDQLKSLSVVSEGPTAAPEEQVVDKSPEIFEEDSLQGVADKQPNIDSKDSLPKENKEDKQQQQQQQAAVQKSGPVKPKKKATNSAASATISPEKTGLSTPTSRQETKAEPAKPSVAPWNN</sequence>
<comment type="caution">
    <text evidence="1">The sequence shown here is derived from an EMBL/GenBank/DDBJ whole genome shotgun (WGS) entry which is preliminary data.</text>
</comment>
<evidence type="ECO:0000313" key="2">
    <source>
        <dbReference type="Proteomes" id="UP001145114"/>
    </source>
</evidence>